<keyword evidence="5 8" id="KW-0812">Transmembrane</keyword>
<reference evidence="10 11" key="1">
    <citation type="submission" date="2018-09" db="EMBL/GenBank/DDBJ databases">
        <title>Nesterenkonia natronophila sp. nov., an alkaliphilic actinobacteriume isolated from a soda lake, and emended description of the genus Nesterenkonia.</title>
        <authorList>
            <person name="Menes R.J."/>
            <person name="Iriarte A."/>
        </authorList>
    </citation>
    <scope>NUCLEOTIDE SEQUENCE [LARGE SCALE GENOMIC DNA]</scope>
    <source>
        <strain evidence="10 11">M8</strain>
    </source>
</reference>
<dbReference type="Gene3D" id="1.20.1250.20">
    <property type="entry name" value="MFS general substrate transporter like domains"/>
    <property type="match status" value="1"/>
</dbReference>
<feature type="transmembrane region" description="Helical" evidence="8">
    <location>
        <begin position="410"/>
        <end position="437"/>
    </location>
</feature>
<feature type="transmembrane region" description="Helical" evidence="8">
    <location>
        <begin position="283"/>
        <end position="307"/>
    </location>
</feature>
<dbReference type="PANTHER" id="PTHR23501">
    <property type="entry name" value="MAJOR FACILITATOR SUPERFAMILY"/>
    <property type="match status" value="1"/>
</dbReference>
<evidence type="ECO:0000256" key="5">
    <source>
        <dbReference type="ARBA" id="ARBA00022692"/>
    </source>
</evidence>
<feature type="transmembrane region" description="Helical" evidence="8">
    <location>
        <begin position="376"/>
        <end position="398"/>
    </location>
</feature>
<evidence type="ECO:0000256" key="4">
    <source>
        <dbReference type="ARBA" id="ARBA00022475"/>
    </source>
</evidence>
<dbReference type="Pfam" id="PF07690">
    <property type="entry name" value="MFS_1"/>
    <property type="match status" value="1"/>
</dbReference>
<comment type="caution">
    <text evidence="10">The sequence shown here is derived from an EMBL/GenBank/DDBJ whole genome shotgun (WGS) entry which is preliminary data.</text>
</comment>
<evidence type="ECO:0000256" key="1">
    <source>
        <dbReference type="ARBA" id="ARBA00004651"/>
    </source>
</evidence>
<keyword evidence="3" id="KW-0813">Transport</keyword>
<dbReference type="InterPro" id="IPR020846">
    <property type="entry name" value="MFS_dom"/>
</dbReference>
<feature type="transmembrane region" description="Helical" evidence="8">
    <location>
        <begin position="117"/>
        <end position="138"/>
    </location>
</feature>
<dbReference type="Gene3D" id="1.20.1720.10">
    <property type="entry name" value="Multidrug resistance protein D"/>
    <property type="match status" value="1"/>
</dbReference>
<keyword evidence="11" id="KW-1185">Reference proteome</keyword>
<name>A0A3A4F158_9MICC</name>
<evidence type="ECO:0000256" key="3">
    <source>
        <dbReference type="ARBA" id="ARBA00022448"/>
    </source>
</evidence>
<feature type="transmembrane region" description="Helical" evidence="8">
    <location>
        <begin position="25"/>
        <end position="48"/>
    </location>
</feature>
<feature type="transmembrane region" description="Helical" evidence="8">
    <location>
        <begin position="238"/>
        <end position="263"/>
    </location>
</feature>
<evidence type="ECO:0000256" key="8">
    <source>
        <dbReference type="SAM" id="Phobius"/>
    </source>
</evidence>
<gene>
    <name evidence="10" type="ORF">D3250_05335</name>
</gene>
<comment type="subcellular location">
    <subcellularLocation>
        <location evidence="1">Cell membrane</location>
        <topology evidence="1">Multi-pass membrane protein</topology>
    </subcellularLocation>
</comment>
<feature type="transmembrane region" description="Helical" evidence="8">
    <location>
        <begin position="60"/>
        <end position="80"/>
    </location>
</feature>
<keyword evidence="7 8" id="KW-0472">Membrane</keyword>
<comment type="similarity">
    <text evidence="2">Belongs to the major facilitator superfamily. TCR/Tet family.</text>
</comment>
<feature type="transmembrane region" description="Helical" evidence="8">
    <location>
        <begin position="212"/>
        <end position="232"/>
    </location>
</feature>
<evidence type="ECO:0000313" key="10">
    <source>
        <dbReference type="EMBL" id="RJN31576.1"/>
    </source>
</evidence>
<feature type="domain" description="Major facilitator superfamily (MFS) profile" evidence="9">
    <location>
        <begin position="26"/>
        <end position="483"/>
    </location>
</feature>
<feature type="transmembrane region" description="Helical" evidence="8">
    <location>
        <begin position="150"/>
        <end position="171"/>
    </location>
</feature>
<keyword evidence="4" id="KW-1003">Cell membrane</keyword>
<keyword evidence="6 8" id="KW-1133">Transmembrane helix</keyword>
<evidence type="ECO:0000256" key="6">
    <source>
        <dbReference type="ARBA" id="ARBA00022989"/>
    </source>
</evidence>
<feature type="transmembrane region" description="Helical" evidence="8">
    <location>
        <begin position="92"/>
        <end position="111"/>
    </location>
</feature>
<evidence type="ECO:0000313" key="11">
    <source>
        <dbReference type="Proteomes" id="UP000266615"/>
    </source>
</evidence>
<protein>
    <submittedName>
        <fullName evidence="10">MFS transporter</fullName>
    </submittedName>
</protein>
<dbReference type="GO" id="GO:0022857">
    <property type="term" value="F:transmembrane transporter activity"/>
    <property type="evidence" value="ECO:0007669"/>
    <property type="project" value="InterPro"/>
</dbReference>
<dbReference type="Proteomes" id="UP000266615">
    <property type="component" value="Unassembled WGS sequence"/>
</dbReference>
<evidence type="ECO:0000259" key="9">
    <source>
        <dbReference type="PROSITE" id="PS50850"/>
    </source>
</evidence>
<dbReference type="InterPro" id="IPR011701">
    <property type="entry name" value="MFS"/>
</dbReference>
<dbReference type="PRINTS" id="PR01036">
    <property type="entry name" value="TCRTETB"/>
</dbReference>
<proteinExistence type="inferred from homology"/>
<dbReference type="InterPro" id="IPR036259">
    <property type="entry name" value="MFS_trans_sf"/>
</dbReference>
<dbReference type="AlphaFoldDB" id="A0A3A4F158"/>
<feature type="transmembrane region" description="Helical" evidence="8">
    <location>
        <begin position="348"/>
        <end position="370"/>
    </location>
</feature>
<feature type="transmembrane region" description="Helical" evidence="8">
    <location>
        <begin position="457"/>
        <end position="479"/>
    </location>
</feature>
<sequence>MQLKSRSSVVRTNLPEGMTHRDLRWAIAGILAVFFAAMVSMNVVVTALPVISQELGGTQIQYSWVVTATLLANAASTPVWGKLADMMSKKTLFQVANVIFFLASLGAGFAPNMETLIAARFVQGIGLGGLAALAMAIMASIVSPRERGKYAGYIGACLATATALGPLIGGITVDTLGWRWCFFVGVPLSVFALIMVATTLRVPVIRTPGRIDYLGALLLVVASGLLLIWLSFAGTPEFFAWVSWQSALFLASALVLLAVFVVVESRVHNPIIQLRMLIDRTTFLAAVSSASIAVCLFGMPAFLGQYFQIGRGLSPTESGLMILPLVLGNLIGALTTGRLITRYGRWKVYIVSGSFIMSSGMFALSTVGAGTPFPLVLSYLLIVGLGFGAQMQNLMLIVQNTVSVTRVGQASALIAFFRVFGGAAGTSILGSVMALQVAGVTAAEVNGAAPSPTYADATGTMFLVAACLTLPAIITNLLIKETALRTTI</sequence>
<evidence type="ECO:0000256" key="2">
    <source>
        <dbReference type="ARBA" id="ARBA00007520"/>
    </source>
</evidence>
<dbReference type="FunFam" id="1.20.1720.10:FF:000004">
    <property type="entry name" value="EmrB/QacA family drug resistance transporter"/>
    <property type="match status" value="1"/>
</dbReference>
<feature type="transmembrane region" description="Helical" evidence="8">
    <location>
        <begin position="177"/>
        <end position="200"/>
    </location>
</feature>
<dbReference type="SUPFAM" id="SSF103473">
    <property type="entry name" value="MFS general substrate transporter"/>
    <property type="match status" value="1"/>
</dbReference>
<feature type="transmembrane region" description="Helical" evidence="8">
    <location>
        <begin position="319"/>
        <end position="341"/>
    </location>
</feature>
<dbReference type="PANTHER" id="PTHR23501:SF197">
    <property type="entry name" value="COMD"/>
    <property type="match status" value="1"/>
</dbReference>
<accession>A0A3A4F158</accession>
<dbReference type="PROSITE" id="PS50850">
    <property type="entry name" value="MFS"/>
    <property type="match status" value="1"/>
</dbReference>
<evidence type="ECO:0000256" key="7">
    <source>
        <dbReference type="ARBA" id="ARBA00023136"/>
    </source>
</evidence>
<dbReference type="EMBL" id="QYZP01000002">
    <property type="protein sequence ID" value="RJN31576.1"/>
    <property type="molecule type" value="Genomic_DNA"/>
</dbReference>
<dbReference type="GO" id="GO:0005886">
    <property type="term" value="C:plasma membrane"/>
    <property type="evidence" value="ECO:0007669"/>
    <property type="project" value="UniProtKB-SubCell"/>
</dbReference>
<organism evidence="10 11">
    <name type="scientific">Nesterenkonia natronophila</name>
    <dbReference type="NCBI Taxonomy" id="2174932"/>
    <lineage>
        <taxon>Bacteria</taxon>
        <taxon>Bacillati</taxon>
        <taxon>Actinomycetota</taxon>
        <taxon>Actinomycetes</taxon>
        <taxon>Micrococcales</taxon>
        <taxon>Micrococcaceae</taxon>
        <taxon>Nesterenkonia</taxon>
    </lineage>
</organism>